<feature type="region of interest" description="Disordered" evidence="1">
    <location>
        <begin position="144"/>
        <end position="190"/>
    </location>
</feature>
<evidence type="ECO:0000256" key="1">
    <source>
        <dbReference type="SAM" id="MobiDB-lite"/>
    </source>
</evidence>
<feature type="compositionally biased region" description="Basic and acidic residues" evidence="1">
    <location>
        <begin position="94"/>
        <end position="111"/>
    </location>
</feature>
<organism evidence="2 3">
    <name type="scientific">Angomonas deanei</name>
    <dbReference type="NCBI Taxonomy" id="59799"/>
    <lineage>
        <taxon>Eukaryota</taxon>
        <taxon>Discoba</taxon>
        <taxon>Euglenozoa</taxon>
        <taxon>Kinetoplastea</taxon>
        <taxon>Metakinetoplastina</taxon>
        <taxon>Trypanosomatida</taxon>
        <taxon>Trypanosomatidae</taxon>
        <taxon>Strigomonadinae</taxon>
        <taxon>Angomonas</taxon>
    </lineage>
</organism>
<dbReference type="Proteomes" id="UP000515908">
    <property type="component" value="Chromosome 27"/>
</dbReference>
<dbReference type="AlphaFoldDB" id="A0A7G2CW55"/>
<gene>
    <name evidence="2" type="ORF">ADEAN_001021000</name>
</gene>
<keyword evidence="3" id="KW-1185">Reference proteome</keyword>
<feature type="region of interest" description="Disordered" evidence="1">
    <location>
        <begin position="94"/>
        <end position="117"/>
    </location>
</feature>
<evidence type="ECO:0000313" key="3">
    <source>
        <dbReference type="Proteomes" id="UP000515908"/>
    </source>
</evidence>
<sequence length="190" mass="21271">MRIIKFVDGDAPAESLQARSKIKKNQLTLDGAGEAGKSWTLTPADDTTVSNGSYWLVDENNKLIPVTGVLLARGQFNNPKRDLPTVDFYKDKLTKKEKDDDENNNNKDKNKSVHPLLQNVELRSYKYSNKDSVSYGALFKAAAEKPLNTTGGDEKIKQRNEKWKRTREEMAATVESGEALPDRAAKKAKK</sequence>
<evidence type="ECO:0000313" key="2">
    <source>
        <dbReference type="EMBL" id="CAD2222663.1"/>
    </source>
</evidence>
<protein>
    <submittedName>
        <fullName evidence="2">Uncharacterized protein</fullName>
    </submittedName>
</protein>
<accession>A0A7G2CW55</accession>
<name>A0A7G2CW55_9TRYP</name>
<dbReference type="EMBL" id="LR877171">
    <property type="protein sequence ID" value="CAD2222663.1"/>
    <property type="molecule type" value="Genomic_DNA"/>
</dbReference>
<reference evidence="2 3" key="1">
    <citation type="submission" date="2020-08" db="EMBL/GenBank/DDBJ databases">
        <authorList>
            <person name="Newling K."/>
            <person name="Davey J."/>
            <person name="Forrester S."/>
        </authorList>
    </citation>
    <scope>NUCLEOTIDE SEQUENCE [LARGE SCALE GENOMIC DNA]</scope>
    <source>
        <strain evidence="3">Crithidia deanei Carvalho (ATCC PRA-265)</strain>
    </source>
</reference>
<dbReference type="VEuPathDB" id="TriTrypDB:ADEAN_001021000"/>
<proteinExistence type="predicted"/>
<feature type="compositionally biased region" description="Basic and acidic residues" evidence="1">
    <location>
        <begin position="180"/>
        <end position="190"/>
    </location>
</feature>
<feature type="compositionally biased region" description="Basic and acidic residues" evidence="1">
    <location>
        <begin position="152"/>
        <end position="170"/>
    </location>
</feature>